<proteinExistence type="predicted"/>
<protein>
    <submittedName>
        <fullName evidence="2">Multidrug resistance protein B</fullName>
    </submittedName>
</protein>
<accession>A0A0M2KGT0</accession>
<dbReference type="Proteomes" id="UP000033924">
    <property type="component" value="Unassembled WGS sequence"/>
</dbReference>
<evidence type="ECO:0000313" key="2">
    <source>
        <dbReference type="EMBL" id="KKF38184.1"/>
    </source>
</evidence>
<evidence type="ECO:0000256" key="1">
    <source>
        <dbReference type="SAM" id="Phobius"/>
    </source>
</evidence>
<keyword evidence="1" id="KW-1133">Transmembrane helix</keyword>
<comment type="caution">
    <text evidence="2">The sequence shown here is derived from an EMBL/GenBank/DDBJ whole genome shotgun (WGS) entry which is preliminary data.</text>
</comment>
<gene>
    <name evidence="2" type="ORF">SY86_00330</name>
</gene>
<dbReference type="AlphaFoldDB" id="A0A0M2KGT0"/>
<organism evidence="2 3">
    <name type="scientific">Erwinia tracheiphila</name>
    <dbReference type="NCBI Taxonomy" id="65700"/>
    <lineage>
        <taxon>Bacteria</taxon>
        <taxon>Pseudomonadati</taxon>
        <taxon>Pseudomonadota</taxon>
        <taxon>Gammaproteobacteria</taxon>
        <taxon>Enterobacterales</taxon>
        <taxon>Erwiniaceae</taxon>
        <taxon>Erwinia</taxon>
    </lineage>
</organism>
<dbReference type="EMBL" id="JXNU01000001">
    <property type="protein sequence ID" value="KKF38184.1"/>
    <property type="molecule type" value="Genomic_DNA"/>
</dbReference>
<keyword evidence="1" id="KW-0812">Transmembrane</keyword>
<feature type="transmembrane region" description="Helical" evidence="1">
    <location>
        <begin position="35"/>
        <end position="54"/>
    </location>
</feature>
<keyword evidence="3" id="KW-1185">Reference proteome</keyword>
<evidence type="ECO:0000313" key="3">
    <source>
        <dbReference type="Proteomes" id="UP000033924"/>
    </source>
</evidence>
<name>A0A0M2KGT0_9GAMM</name>
<sequence length="64" mass="6982">MYNKLEQLGMTQNQASSWIAQQITGQDMIISANEIFWASAGVLLVLIWLARSPFVSGSDGTGVH</sequence>
<keyword evidence="1" id="KW-0472">Membrane</keyword>
<reference evidence="2 3" key="1">
    <citation type="submission" date="2015-01" db="EMBL/GenBank/DDBJ databases">
        <title>Erwinia tracheiphila.</title>
        <authorList>
            <person name="Shapiro L.R."/>
        </authorList>
    </citation>
    <scope>NUCLEOTIDE SEQUENCE [LARGE SCALE GENOMIC DNA]</scope>
    <source>
        <strain evidence="2 3">BuffGH</strain>
    </source>
</reference>
<dbReference type="PATRIC" id="fig|65700.7.peg.79"/>
<dbReference type="STRING" id="65700.SY86_00330"/>